<evidence type="ECO:0000256" key="2">
    <source>
        <dbReference type="ARBA" id="ARBA00022801"/>
    </source>
</evidence>
<keyword evidence="2" id="KW-0378">Hydrolase</keyword>
<feature type="signal peptide" evidence="7">
    <location>
        <begin position="1"/>
        <end position="40"/>
    </location>
</feature>
<dbReference type="RefSeq" id="WP_092019154.1">
    <property type="nucleotide sequence ID" value="NZ_FOXH01000016.1"/>
</dbReference>
<evidence type="ECO:0000256" key="4">
    <source>
        <dbReference type="ARBA" id="ARBA00023295"/>
    </source>
</evidence>
<accession>A0A1I5XXF9</accession>
<evidence type="ECO:0000313" key="10">
    <source>
        <dbReference type="Proteomes" id="UP000199306"/>
    </source>
</evidence>
<keyword evidence="4" id="KW-0326">Glycosidase</keyword>
<dbReference type="InterPro" id="IPR052025">
    <property type="entry name" value="Xyloglucanase_GH74"/>
</dbReference>
<dbReference type="Pfam" id="PF18962">
    <property type="entry name" value="Por_Secre_tail"/>
    <property type="match status" value="1"/>
</dbReference>
<dbReference type="AlphaFoldDB" id="A0A1I5XXF9"/>
<keyword evidence="10" id="KW-1185">Reference proteome</keyword>
<sequence length="824" mass="86800">MKINYTRNSFISTSKLLLRFGRFFCLSVAVCLLSTEPSSAQSSTAYTWKNVQISGGGFVSGIVYSPAQQNLIYARTDVGGAYRWNSSNSTWTPLSDFIGSSASNDMGVLSIAADPNDANRIYMATGMYTQSWAGTGAVYASTDKGTTWTRSSLSIKLGGNEDGRSTGERLQVDPNLGSVLFLGSSTDGLWKSTNYGSTWSKVTSFPVSTSAIGSGGIAFVQFDKTSSSSGTATKTIYAGVLQSGTNLYKSTDGGTTWAAVSGQPSGNMPHHAALLNNTMYITYSNGPGPNSVTAGAFWKLNTSTNQWTQLNPPSGQGGYAGVSVASNNANIVVVSTMDRWYPKDEIYRSTDGGNTWTALLTGATYSHTLAPYAASSTPHWIGDVDIDPFNANSAWFITGYGVYNSGNITASPVTWSFLNKGLEETVPLGLISPGSGAPLLSAIGDIDGFRHDNLDASPTAGRLAPLYGTNTSIDFAENTPAFMARTFNNSSGNYGAYSTNGGTNWTAFATFPTGTTGGGNIAVAANAGRIVWCPQGASSAYYSTNNGNSWTSSSGLPAGLKPVADRVNSNKFYAYDSANGKIYGSTDGGATFSVKSSGLPTVPSYQSGDANLRAVFGIEGEIWMTSPGAFYKSVNSGVSYTQVTSVNNVSKVGFGKAAVGQTHPAIYIVGNVNNTYGFYRSTDSGASWTRINDATHQFGSINDIIGDPRTYSRVYLATGGRGILYGTSTSGARLGEEDKEFTAEQSIIIAPNPNKGVFSIELPGFNPNIDVQISISDLTGKNVHLQMLPYTPKIQVNASLTAGLYLVQVSNGINTAVKKVIISE</sequence>
<evidence type="ECO:0000256" key="3">
    <source>
        <dbReference type="ARBA" id="ARBA00023277"/>
    </source>
</evidence>
<dbReference type="GO" id="GO:0016798">
    <property type="term" value="F:hydrolase activity, acting on glycosyl bonds"/>
    <property type="evidence" value="ECO:0007669"/>
    <property type="project" value="UniProtKB-KW"/>
</dbReference>
<dbReference type="InterPro" id="IPR026444">
    <property type="entry name" value="Secre_tail"/>
</dbReference>
<evidence type="ECO:0000313" key="9">
    <source>
        <dbReference type="EMBL" id="SFQ36596.1"/>
    </source>
</evidence>
<protein>
    <submittedName>
        <fullName evidence="9">Por secretion system C-terminal sorting domain-containing protein</fullName>
    </submittedName>
</protein>
<proteinExistence type="inferred from homology"/>
<dbReference type="GO" id="GO:0000272">
    <property type="term" value="P:polysaccharide catabolic process"/>
    <property type="evidence" value="ECO:0007669"/>
    <property type="project" value="UniProtKB-KW"/>
</dbReference>
<keyword evidence="5" id="KW-0624">Polysaccharide degradation</keyword>
<keyword evidence="1 7" id="KW-0732">Signal</keyword>
<dbReference type="Gene3D" id="2.130.10.10">
    <property type="entry name" value="YVTN repeat-like/Quinoprotein amine dehydrogenase"/>
    <property type="match status" value="2"/>
</dbReference>
<dbReference type="EMBL" id="FOXH01000016">
    <property type="protein sequence ID" value="SFQ36596.1"/>
    <property type="molecule type" value="Genomic_DNA"/>
</dbReference>
<dbReference type="Proteomes" id="UP000199306">
    <property type="component" value="Unassembled WGS sequence"/>
</dbReference>
<name>A0A1I5XXF9_9BACT</name>
<evidence type="ECO:0000256" key="6">
    <source>
        <dbReference type="ARBA" id="ARBA00037986"/>
    </source>
</evidence>
<dbReference type="NCBIfam" id="TIGR04183">
    <property type="entry name" value="Por_Secre_tail"/>
    <property type="match status" value="1"/>
</dbReference>
<dbReference type="GO" id="GO:0010411">
    <property type="term" value="P:xyloglucan metabolic process"/>
    <property type="evidence" value="ECO:0007669"/>
    <property type="project" value="TreeGrafter"/>
</dbReference>
<dbReference type="SUPFAM" id="SSF110296">
    <property type="entry name" value="Oligoxyloglucan reducing end-specific cellobiohydrolase"/>
    <property type="match status" value="2"/>
</dbReference>
<feature type="chain" id="PRO_5011756951" evidence="7">
    <location>
        <begin position="41"/>
        <end position="824"/>
    </location>
</feature>
<reference evidence="9 10" key="1">
    <citation type="submission" date="2016-10" db="EMBL/GenBank/DDBJ databases">
        <authorList>
            <person name="de Groot N.N."/>
        </authorList>
    </citation>
    <scope>NUCLEOTIDE SEQUENCE [LARGE SCALE GENOMIC DNA]</scope>
    <source>
        <strain evidence="10">E92,LMG 26720,CCM 7988</strain>
    </source>
</reference>
<dbReference type="CDD" id="cd15482">
    <property type="entry name" value="Sialidase_non-viral"/>
    <property type="match status" value="1"/>
</dbReference>
<evidence type="ECO:0000259" key="8">
    <source>
        <dbReference type="Pfam" id="PF18962"/>
    </source>
</evidence>
<feature type="domain" description="Secretion system C-terminal sorting" evidence="8">
    <location>
        <begin position="750"/>
        <end position="822"/>
    </location>
</feature>
<organism evidence="9 10">
    <name type="scientific">Pseudarcicella hirudinis</name>
    <dbReference type="NCBI Taxonomy" id="1079859"/>
    <lineage>
        <taxon>Bacteria</taxon>
        <taxon>Pseudomonadati</taxon>
        <taxon>Bacteroidota</taxon>
        <taxon>Cytophagia</taxon>
        <taxon>Cytophagales</taxon>
        <taxon>Flectobacillaceae</taxon>
        <taxon>Pseudarcicella</taxon>
    </lineage>
</organism>
<evidence type="ECO:0000256" key="7">
    <source>
        <dbReference type="SAM" id="SignalP"/>
    </source>
</evidence>
<gene>
    <name evidence="9" type="ORF">SAMN04515674_11619</name>
</gene>
<dbReference type="PANTHER" id="PTHR43739">
    <property type="entry name" value="XYLOGLUCANASE (EUROFUNG)"/>
    <property type="match status" value="1"/>
</dbReference>
<evidence type="ECO:0000256" key="1">
    <source>
        <dbReference type="ARBA" id="ARBA00022729"/>
    </source>
</evidence>
<dbReference type="STRING" id="1079859.SAMN04515674_11619"/>
<dbReference type="OrthoDB" id="610388at2"/>
<dbReference type="PANTHER" id="PTHR43739:SF2">
    <property type="entry name" value="OLIGOXYLOGLUCAN-REDUCING END-SPECIFIC XYLOGLUCANASE-RELATED"/>
    <property type="match status" value="1"/>
</dbReference>
<evidence type="ECO:0000256" key="5">
    <source>
        <dbReference type="ARBA" id="ARBA00023326"/>
    </source>
</evidence>
<keyword evidence="3" id="KW-0119">Carbohydrate metabolism</keyword>
<dbReference type="InterPro" id="IPR015943">
    <property type="entry name" value="WD40/YVTN_repeat-like_dom_sf"/>
</dbReference>
<comment type="similarity">
    <text evidence="6">Belongs to the glycosyl hydrolase 74 family.</text>
</comment>